<organism evidence="2 3">
    <name type="scientific">Trichonephila inaurata madagascariensis</name>
    <dbReference type="NCBI Taxonomy" id="2747483"/>
    <lineage>
        <taxon>Eukaryota</taxon>
        <taxon>Metazoa</taxon>
        <taxon>Ecdysozoa</taxon>
        <taxon>Arthropoda</taxon>
        <taxon>Chelicerata</taxon>
        <taxon>Arachnida</taxon>
        <taxon>Araneae</taxon>
        <taxon>Araneomorphae</taxon>
        <taxon>Entelegynae</taxon>
        <taxon>Araneoidea</taxon>
        <taxon>Nephilidae</taxon>
        <taxon>Trichonephila</taxon>
        <taxon>Trichonephila inaurata</taxon>
    </lineage>
</organism>
<keyword evidence="1" id="KW-0472">Membrane</keyword>
<gene>
    <name evidence="2" type="ORF">TNIN_139011</name>
</gene>
<keyword evidence="1" id="KW-1133">Transmembrane helix</keyword>
<keyword evidence="1" id="KW-0812">Transmembrane</keyword>
<sequence>MLFSSVLVSLPWRLYLFLTAVLFSPMLYRQEQNINLQQEQQQYQPEEKEKKGTKVEGIRCSSRTFFSTFFRSRRCHSPKRNKIEFSRGPFKGKHAAHSQIKALTLTD</sequence>
<proteinExistence type="predicted"/>
<evidence type="ECO:0000313" key="2">
    <source>
        <dbReference type="EMBL" id="GFY51313.1"/>
    </source>
</evidence>
<accession>A0A8X6XDD1</accession>
<reference evidence="2" key="1">
    <citation type="submission" date="2020-08" db="EMBL/GenBank/DDBJ databases">
        <title>Multicomponent nature underlies the extraordinary mechanical properties of spider dragline silk.</title>
        <authorList>
            <person name="Kono N."/>
            <person name="Nakamura H."/>
            <person name="Mori M."/>
            <person name="Yoshida Y."/>
            <person name="Ohtoshi R."/>
            <person name="Malay A.D."/>
            <person name="Moran D.A.P."/>
            <person name="Tomita M."/>
            <person name="Numata K."/>
            <person name="Arakawa K."/>
        </authorList>
    </citation>
    <scope>NUCLEOTIDE SEQUENCE</scope>
</reference>
<dbReference type="AlphaFoldDB" id="A0A8X6XDD1"/>
<dbReference type="EMBL" id="BMAV01008008">
    <property type="protein sequence ID" value="GFY51313.1"/>
    <property type="molecule type" value="Genomic_DNA"/>
</dbReference>
<feature type="transmembrane region" description="Helical" evidence="1">
    <location>
        <begin position="12"/>
        <end position="28"/>
    </location>
</feature>
<keyword evidence="3" id="KW-1185">Reference proteome</keyword>
<name>A0A8X6XDD1_9ARAC</name>
<evidence type="ECO:0000256" key="1">
    <source>
        <dbReference type="SAM" id="Phobius"/>
    </source>
</evidence>
<dbReference type="Proteomes" id="UP000886998">
    <property type="component" value="Unassembled WGS sequence"/>
</dbReference>
<protein>
    <submittedName>
        <fullName evidence="2">Uncharacterized protein</fullName>
    </submittedName>
</protein>
<evidence type="ECO:0000313" key="3">
    <source>
        <dbReference type="Proteomes" id="UP000886998"/>
    </source>
</evidence>
<comment type="caution">
    <text evidence="2">The sequence shown here is derived from an EMBL/GenBank/DDBJ whole genome shotgun (WGS) entry which is preliminary data.</text>
</comment>